<feature type="compositionally biased region" description="Polar residues" evidence="1">
    <location>
        <begin position="28"/>
        <end position="42"/>
    </location>
</feature>
<evidence type="ECO:0000313" key="2">
    <source>
        <dbReference type="EMBL" id="EGG06704.1"/>
    </source>
</evidence>
<dbReference type="HOGENOM" id="CLU_1835584_0_0_1"/>
<dbReference type="KEGG" id="mlr:MELLADRAFT_106518"/>
<keyword evidence="3" id="KW-1185">Reference proteome</keyword>
<dbReference type="EMBL" id="GL883107">
    <property type="protein sequence ID" value="EGG06704.1"/>
    <property type="molecule type" value="Genomic_DNA"/>
</dbReference>
<dbReference type="Proteomes" id="UP000001072">
    <property type="component" value="Unassembled WGS sequence"/>
</dbReference>
<evidence type="ECO:0000313" key="3">
    <source>
        <dbReference type="Proteomes" id="UP000001072"/>
    </source>
</evidence>
<proteinExistence type="predicted"/>
<dbReference type="RefSeq" id="XP_007410144.1">
    <property type="nucleotide sequence ID" value="XM_007410082.1"/>
</dbReference>
<name>F4RLS0_MELLP</name>
<gene>
    <name evidence="2" type="ORF">MELLADRAFT_106518</name>
</gene>
<evidence type="ECO:0000256" key="1">
    <source>
        <dbReference type="SAM" id="MobiDB-lite"/>
    </source>
</evidence>
<dbReference type="GeneID" id="18922910"/>
<dbReference type="AlphaFoldDB" id="F4RLS0"/>
<dbReference type="VEuPathDB" id="FungiDB:MELLADRAFT_106518"/>
<sequence>MEVYTVSAGSRDVIPVNDHEHIIEMNETAGTDLSGTHNQEAQEATKDDEEDTPRVRELKGEIECLKFKITGLEGIIAQMNAAFTRLEELINVLAAGTGGADKKQVKSPNEELRNDWGGRAVGAITVAYCFSANPFPDLKH</sequence>
<reference evidence="3" key="1">
    <citation type="journal article" date="2011" name="Proc. Natl. Acad. Sci. U.S.A.">
        <title>Obligate biotrophy features unraveled by the genomic analysis of rust fungi.</title>
        <authorList>
            <person name="Duplessis S."/>
            <person name="Cuomo C.A."/>
            <person name="Lin Y.-C."/>
            <person name="Aerts A."/>
            <person name="Tisserant E."/>
            <person name="Veneault-Fourrey C."/>
            <person name="Joly D.L."/>
            <person name="Hacquard S."/>
            <person name="Amselem J."/>
            <person name="Cantarel B.L."/>
            <person name="Chiu R."/>
            <person name="Coutinho P.M."/>
            <person name="Feau N."/>
            <person name="Field M."/>
            <person name="Frey P."/>
            <person name="Gelhaye E."/>
            <person name="Goldberg J."/>
            <person name="Grabherr M.G."/>
            <person name="Kodira C.D."/>
            <person name="Kohler A."/>
            <person name="Kuees U."/>
            <person name="Lindquist E.A."/>
            <person name="Lucas S.M."/>
            <person name="Mago R."/>
            <person name="Mauceli E."/>
            <person name="Morin E."/>
            <person name="Murat C."/>
            <person name="Pangilinan J.L."/>
            <person name="Park R."/>
            <person name="Pearson M."/>
            <person name="Quesneville H."/>
            <person name="Rouhier N."/>
            <person name="Sakthikumar S."/>
            <person name="Salamov A.A."/>
            <person name="Schmutz J."/>
            <person name="Selles B."/>
            <person name="Shapiro H."/>
            <person name="Tanguay P."/>
            <person name="Tuskan G.A."/>
            <person name="Henrissat B."/>
            <person name="Van de Peer Y."/>
            <person name="Rouze P."/>
            <person name="Ellis J.G."/>
            <person name="Dodds P.N."/>
            <person name="Schein J.E."/>
            <person name="Zhong S."/>
            <person name="Hamelin R.C."/>
            <person name="Grigoriev I.V."/>
            <person name="Szabo L.J."/>
            <person name="Martin F."/>
        </authorList>
    </citation>
    <scope>NUCLEOTIDE SEQUENCE [LARGE SCALE GENOMIC DNA]</scope>
    <source>
        <strain evidence="3">98AG31 / pathotype 3-4-7</strain>
    </source>
</reference>
<protein>
    <submittedName>
        <fullName evidence="2">Uncharacterized protein</fullName>
    </submittedName>
</protein>
<dbReference type="InParanoid" id="F4RLS0"/>
<accession>F4RLS0</accession>
<organism evidence="3">
    <name type="scientific">Melampsora larici-populina (strain 98AG31 / pathotype 3-4-7)</name>
    <name type="common">Poplar leaf rust fungus</name>
    <dbReference type="NCBI Taxonomy" id="747676"/>
    <lineage>
        <taxon>Eukaryota</taxon>
        <taxon>Fungi</taxon>
        <taxon>Dikarya</taxon>
        <taxon>Basidiomycota</taxon>
        <taxon>Pucciniomycotina</taxon>
        <taxon>Pucciniomycetes</taxon>
        <taxon>Pucciniales</taxon>
        <taxon>Melampsoraceae</taxon>
        <taxon>Melampsora</taxon>
    </lineage>
</organism>
<feature type="region of interest" description="Disordered" evidence="1">
    <location>
        <begin position="28"/>
        <end position="54"/>
    </location>
</feature>